<name>A0A2S2DY88_9BACT</name>
<gene>
    <name evidence="2" type="ORF">HME7025_02452</name>
</gene>
<protein>
    <submittedName>
        <fullName evidence="2">Uncharacterized protein</fullName>
    </submittedName>
</protein>
<dbReference type="AlphaFoldDB" id="A0A2S2DY88"/>
<dbReference type="OrthoDB" id="825489at2"/>
<feature type="transmembrane region" description="Helical" evidence="1">
    <location>
        <begin position="81"/>
        <end position="100"/>
    </location>
</feature>
<keyword evidence="1" id="KW-0812">Transmembrane</keyword>
<dbReference type="KEGG" id="psez:HME7025_02452"/>
<dbReference type="RefSeq" id="WP_109324447.1">
    <property type="nucleotide sequence ID" value="NZ_CP029346.1"/>
</dbReference>
<evidence type="ECO:0000313" key="2">
    <source>
        <dbReference type="EMBL" id="AWL10293.1"/>
    </source>
</evidence>
<evidence type="ECO:0000313" key="3">
    <source>
        <dbReference type="Proteomes" id="UP000245468"/>
    </source>
</evidence>
<dbReference type="EMBL" id="CP029346">
    <property type="protein sequence ID" value="AWL10293.1"/>
    <property type="molecule type" value="Genomic_DNA"/>
</dbReference>
<keyword evidence="3" id="KW-1185">Reference proteome</keyword>
<dbReference type="Proteomes" id="UP000245468">
    <property type="component" value="Chromosome"/>
</dbReference>
<keyword evidence="1" id="KW-0472">Membrane</keyword>
<proteinExistence type="predicted"/>
<reference evidence="3" key="1">
    <citation type="submission" date="2018-05" db="EMBL/GenBank/DDBJ databases">
        <title>Pseudarcicella sp. HME7025 Genome sequencing and assembly.</title>
        <authorList>
            <person name="Kim H."/>
            <person name="Kang H."/>
            <person name="Joh K."/>
        </authorList>
    </citation>
    <scope>NUCLEOTIDE SEQUENCE [LARGE SCALE GENOMIC DNA]</scope>
    <source>
        <strain evidence="3">HME7025</strain>
    </source>
</reference>
<accession>A0A2S2DY88</accession>
<keyword evidence="1" id="KW-1133">Transmembrane helix</keyword>
<organism evidence="2 3">
    <name type="scientific">Aquirufa nivalisilvae</name>
    <dbReference type="NCBI Taxonomy" id="2516557"/>
    <lineage>
        <taxon>Bacteria</taxon>
        <taxon>Pseudomonadati</taxon>
        <taxon>Bacteroidota</taxon>
        <taxon>Cytophagia</taxon>
        <taxon>Cytophagales</taxon>
        <taxon>Flectobacillaceae</taxon>
        <taxon>Aquirufa</taxon>
    </lineage>
</organism>
<evidence type="ECO:0000256" key="1">
    <source>
        <dbReference type="SAM" id="Phobius"/>
    </source>
</evidence>
<sequence>MKTWLASILFVIIFSGSWIPKVGMEQSFKANELLKHFQDHKRQAPAGFSFMDFLWMHYAADSKHAKTTKHPSLPSFDFSGVSGYVLPTISLVFLLPLLFVSARRQLINWQNLYHFSLARVLIAPPRY</sequence>